<reference evidence="2 3" key="1">
    <citation type="submission" date="2016-06" db="EMBL/GenBank/DDBJ databases">
        <title>Comparative genomics of the ectomycorrhizal sister species Rhizopogon vinicolor and Rhizopogon vesiculosus (Basidiomycota: Boletales) reveals a divergence of the mating type B locus.</title>
        <authorList>
            <consortium name="DOE Joint Genome Institute"/>
            <person name="Mujic A.B."/>
            <person name="Kuo A."/>
            <person name="Tritt A."/>
            <person name="Lipzen A."/>
            <person name="Chen C."/>
            <person name="Johnson J."/>
            <person name="Sharma A."/>
            <person name="Barry K."/>
            <person name="Grigoriev I.V."/>
            <person name="Spatafora J.W."/>
        </authorList>
    </citation>
    <scope>NUCLEOTIDE SEQUENCE [LARGE SCALE GENOMIC DNA]</scope>
    <source>
        <strain evidence="2 3">AM-OR11-026</strain>
    </source>
</reference>
<feature type="domain" description="DUF6532" evidence="1">
    <location>
        <begin position="3"/>
        <end position="70"/>
    </location>
</feature>
<dbReference type="InParanoid" id="A0A1B7MKS0"/>
<dbReference type="OrthoDB" id="2603830at2759"/>
<evidence type="ECO:0000313" key="2">
    <source>
        <dbReference type="EMBL" id="OAX33205.1"/>
    </source>
</evidence>
<keyword evidence="3" id="KW-1185">Reference proteome</keyword>
<dbReference type="Proteomes" id="UP000092154">
    <property type="component" value="Unassembled WGS sequence"/>
</dbReference>
<accession>A0A1B7MKS0</accession>
<evidence type="ECO:0000259" key="1">
    <source>
        <dbReference type="Pfam" id="PF20149"/>
    </source>
</evidence>
<protein>
    <recommendedName>
        <fullName evidence="1">DUF6532 domain-containing protein</fullName>
    </recommendedName>
</protein>
<organism evidence="2 3">
    <name type="scientific">Rhizopogon vinicolor AM-OR11-026</name>
    <dbReference type="NCBI Taxonomy" id="1314800"/>
    <lineage>
        <taxon>Eukaryota</taxon>
        <taxon>Fungi</taxon>
        <taxon>Dikarya</taxon>
        <taxon>Basidiomycota</taxon>
        <taxon>Agaricomycotina</taxon>
        <taxon>Agaricomycetes</taxon>
        <taxon>Agaricomycetidae</taxon>
        <taxon>Boletales</taxon>
        <taxon>Suillineae</taxon>
        <taxon>Rhizopogonaceae</taxon>
        <taxon>Rhizopogon</taxon>
    </lineage>
</organism>
<dbReference type="EMBL" id="KV448815">
    <property type="protein sequence ID" value="OAX33205.1"/>
    <property type="molecule type" value="Genomic_DNA"/>
</dbReference>
<sequence length="72" mass="7973">TCDEQAPLKNPAFRVLLEAQWWGPKGEGRRCSRKGNTYTDNLPILALVACAVECVLLGVKRGSPVDFSESYF</sequence>
<gene>
    <name evidence="2" type="ORF">K503DRAFT_667578</name>
</gene>
<feature type="non-terminal residue" evidence="2">
    <location>
        <position position="1"/>
    </location>
</feature>
<dbReference type="InterPro" id="IPR045341">
    <property type="entry name" value="DUF6532"/>
</dbReference>
<evidence type="ECO:0000313" key="3">
    <source>
        <dbReference type="Proteomes" id="UP000092154"/>
    </source>
</evidence>
<feature type="non-terminal residue" evidence="2">
    <location>
        <position position="72"/>
    </location>
</feature>
<name>A0A1B7MKS0_9AGAM</name>
<dbReference type="Pfam" id="PF20149">
    <property type="entry name" value="DUF6532"/>
    <property type="match status" value="1"/>
</dbReference>
<proteinExistence type="predicted"/>
<dbReference type="AlphaFoldDB" id="A0A1B7MKS0"/>